<dbReference type="EMBL" id="JAIWYP010000007">
    <property type="protein sequence ID" value="KAH3795966.1"/>
    <property type="molecule type" value="Genomic_DNA"/>
</dbReference>
<keyword evidence="5" id="KW-0677">Repeat</keyword>
<reference evidence="13" key="2">
    <citation type="submission" date="2020-11" db="EMBL/GenBank/DDBJ databases">
        <authorList>
            <person name="McCartney M.A."/>
            <person name="Auch B."/>
            <person name="Kono T."/>
            <person name="Mallez S."/>
            <person name="Becker A."/>
            <person name="Gohl D.M."/>
            <person name="Silverstein K.A.T."/>
            <person name="Koren S."/>
            <person name="Bechman K.B."/>
            <person name="Herman A."/>
            <person name="Abrahante J.E."/>
            <person name="Garbe J."/>
        </authorList>
    </citation>
    <scope>NUCLEOTIDE SEQUENCE</scope>
    <source>
        <strain evidence="13">Duluth1</strain>
        <tissue evidence="13">Whole animal</tissue>
    </source>
</reference>
<keyword evidence="8" id="KW-1015">Disulfide bond</keyword>
<sequence length="143" mass="16840">MRGLIRGDRCEDIDECGRFNGCCSHECYNNHGSYYCSCPEGFNMATNMHTCVGSNYLFLLIMASSLTLLALLCYLGKRFDWRVQASAAMRTLRHKFKRMWKEWRQHGKPTYEKIKKVNEDYKNDVCQNSDLRQPLIENQDIYM</sequence>
<keyword evidence="2" id="KW-0245">EGF-like domain</keyword>
<keyword evidence="10" id="KW-0325">Glycoprotein</keyword>
<evidence type="ECO:0000256" key="10">
    <source>
        <dbReference type="ARBA" id="ARBA00023180"/>
    </source>
</evidence>
<evidence type="ECO:0000313" key="13">
    <source>
        <dbReference type="EMBL" id="KAH3795966.1"/>
    </source>
</evidence>
<dbReference type="CDD" id="cd00054">
    <property type="entry name" value="EGF_CA"/>
    <property type="match status" value="1"/>
</dbReference>
<evidence type="ECO:0000256" key="7">
    <source>
        <dbReference type="ARBA" id="ARBA00023136"/>
    </source>
</evidence>
<keyword evidence="6 11" id="KW-1133">Transmembrane helix</keyword>
<dbReference type="PANTHER" id="PTHR24034">
    <property type="entry name" value="EGF-LIKE DOMAIN-CONTAINING PROTEIN"/>
    <property type="match status" value="1"/>
</dbReference>
<dbReference type="PANTHER" id="PTHR24034:SF200">
    <property type="entry name" value="EGF-LIKE AND EMI DOMAIN-CONTAINING PROTEIN 1"/>
    <property type="match status" value="1"/>
</dbReference>
<dbReference type="GO" id="GO:0016020">
    <property type="term" value="C:membrane"/>
    <property type="evidence" value="ECO:0007669"/>
    <property type="project" value="UniProtKB-SubCell"/>
</dbReference>
<reference evidence="13" key="1">
    <citation type="journal article" date="2019" name="bioRxiv">
        <title>The Genome of the Zebra Mussel, Dreissena polymorpha: A Resource for Invasive Species Research.</title>
        <authorList>
            <person name="McCartney M.A."/>
            <person name="Auch B."/>
            <person name="Kono T."/>
            <person name="Mallez S."/>
            <person name="Zhang Y."/>
            <person name="Obille A."/>
            <person name="Becker A."/>
            <person name="Abrahante J.E."/>
            <person name="Garbe J."/>
            <person name="Badalamenti J.P."/>
            <person name="Herman A."/>
            <person name="Mangelson H."/>
            <person name="Liachko I."/>
            <person name="Sullivan S."/>
            <person name="Sone E.D."/>
            <person name="Koren S."/>
            <person name="Silverstein K.A.T."/>
            <person name="Beckman K.B."/>
            <person name="Gohl D.M."/>
        </authorList>
    </citation>
    <scope>NUCLEOTIDE SEQUENCE</scope>
    <source>
        <strain evidence="13">Duluth1</strain>
        <tissue evidence="13">Whole animal</tissue>
    </source>
</reference>
<evidence type="ECO:0000256" key="3">
    <source>
        <dbReference type="ARBA" id="ARBA00022583"/>
    </source>
</evidence>
<evidence type="ECO:0000256" key="11">
    <source>
        <dbReference type="SAM" id="Phobius"/>
    </source>
</evidence>
<name>A0A9D4J173_DREPO</name>
<accession>A0A9D4J173</accession>
<dbReference type="AlphaFoldDB" id="A0A9D4J173"/>
<dbReference type="InterPro" id="IPR049883">
    <property type="entry name" value="NOTCH1_EGF-like"/>
</dbReference>
<dbReference type="Gene3D" id="2.10.25.10">
    <property type="entry name" value="Laminin"/>
    <property type="match status" value="1"/>
</dbReference>
<dbReference type="InterPro" id="IPR050751">
    <property type="entry name" value="ECM_structural_protein"/>
</dbReference>
<evidence type="ECO:0000256" key="2">
    <source>
        <dbReference type="ARBA" id="ARBA00022536"/>
    </source>
</evidence>
<keyword evidence="9" id="KW-0675">Receptor</keyword>
<feature type="transmembrane region" description="Helical" evidence="11">
    <location>
        <begin position="56"/>
        <end position="75"/>
    </location>
</feature>
<evidence type="ECO:0000259" key="12">
    <source>
        <dbReference type="SMART" id="SM00179"/>
    </source>
</evidence>
<dbReference type="Pfam" id="PF07645">
    <property type="entry name" value="EGF_CA"/>
    <property type="match status" value="1"/>
</dbReference>
<evidence type="ECO:0000256" key="9">
    <source>
        <dbReference type="ARBA" id="ARBA00023170"/>
    </source>
</evidence>
<dbReference type="SUPFAM" id="SSF57196">
    <property type="entry name" value="EGF/Laminin"/>
    <property type="match status" value="1"/>
</dbReference>
<keyword evidence="3" id="KW-0254">Endocytosis</keyword>
<comment type="subcellular location">
    <subcellularLocation>
        <location evidence="1">Membrane</location>
        <topology evidence="1">Single-pass type I membrane protein</topology>
    </subcellularLocation>
</comment>
<dbReference type="FunFam" id="2.10.25.10:FF:000009">
    <property type="entry name" value="Low-density lipoprotein receptor isoform 1"/>
    <property type="match status" value="1"/>
</dbReference>
<keyword evidence="4 11" id="KW-0812">Transmembrane</keyword>
<proteinExistence type="predicted"/>
<protein>
    <recommendedName>
        <fullName evidence="12">EGF-like calcium-binding domain-containing protein</fullName>
    </recommendedName>
</protein>
<comment type="caution">
    <text evidence="13">The sequence shown here is derived from an EMBL/GenBank/DDBJ whole genome shotgun (WGS) entry which is preliminary data.</text>
</comment>
<gene>
    <name evidence="13" type="ORF">DPMN_149529</name>
</gene>
<dbReference type="Proteomes" id="UP000828390">
    <property type="component" value="Unassembled WGS sequence"/>
</dbReference>
<dbReference type="InterPro" id="IPR018097">
    <property type="entry name" value="EGF_Ca-bd_CS"/>
</dbReference>
<organism evidence="13 14">
    <name type="scientific">Dreissena polymorpha</name>
    <name type="common">Zebra mussel</name>
    <name type="synonym">Mytilus polymorpha</name>
    <dbReference type="NCBI Taxonomy" id="45954"/>
    <lineage>
        <taxon>Eukaryota</taxon>
        <taxon>Metazoa</taxon>
        <taxon>Spiralia</taxon>
        <taxon>Lophotrochozoa</taxon>
        <taxon>Mollusca</taxon>
        <taxon>Bivalvia</taxon>
        <taxon>Autobranchia</taxon>
        <taxon>Heteroconchia</taxon>
        <taxon>Euheterodonta</taxon>
        <taxon>Imparidentia</taxon>
        <taxon>Neoheterodontei</taxon>
        <taxon>Myida</taxon>
        <taxon>Dreissenoidea</taxon>
        <taxon>Dreissenidae</taxon>
        <taxon>Dreissena</taxon>
    </lineage>
</organism>
<dbReference type="InterPro" id="IPR001881">
    <property type="entry name" value="EGF-like_Ca-bd_dom"/>
</dbReference>
<keyword evidence="7 11" id="KW-0472">Membrane</keyword>
<feature type="domain" description="EGF-like calcium-binding" evidence="12">
    <location>
        <begin position="12"/>
        <end position="52"/>
    </location>
</feature>
<evidence type="ECO:0000256" key="4">
    <source>
        <dbReference type="ARBA" id="ARBA00022692"/>
    </source>
</evidence>
<dbReference type="SMART" id="SM00179">
    <property type="entry name" value="EGF_CA"/>
    <property type="match status" value="1"/>
</dbReference>
<evidence type="ECO:0000256" key="1">
    <source>
        <dbReference type="ARBA" id="ARBA00004479"/>
    </source>
</evidence>
<evidence type="ECO:0000256" key="5">
    <source>
        <dbReference type="ARBA" id="ARBA00022737"/>
    </source>
</evidence>
<dbReference type="GO" id="GO:0005509">
    <property type="term" value="F:calcium ion binding"/>
    <property type="evidence" value="ECO:0007669"/>
    <property type="project" value="InterPro"/>
</dbReference>
<keyword evidence="14" id="KW-1185">Reference proteome</keyword>
<evidence type="ECO:0000256" key="8">
    <source>
        <dbReference type="ARBA" id="ARBA00023157"/>
    </source>
</evidence>
<evidence type="ECO:0000313" key="14">
    <source>
        <dbReference type="Proteomes" id="UP000828390"/>
    </source>
</evidence>
<dbReference type="PROSITE" id="PS01187">
    <property type="entry name" value="EGF_CA"/>
    <property type="match status" value="1"/>
</dbReference>
<dbReference type="GO" id="GO:0006897">
    <property type="term" value="P:endocytosis"/>
    <property type="evidence" value="ECO:0007669"/>
    <property type="project" value="UniProtKB-KW"/>
</dbReference>
<evidence type="ECO:0000256" key="6">
    <source>
        <dbReference type="ARBA" id="ARBA00022989"/>
    </source>
</evidence>